<feature type="chain" id="PRO_5024867991" description="Curli production assembly/transport component CsgE" evidence="4">
    <location>
        <begin position="19"/>
        <end position="129"/>
    </location>
</feature>
<sequence length="129" mass="15223">MRIVWLVLMCLLAANAVAKNQEDEIKGFVVDQTISRIGHEFYQHFTDRLRDTSPMDFNLVVVERPSARWGSLIWVEFERRMLYRSFLQPNTSQLQETAYQAADFVQEGIARQKLEQLFDDTFDMDKDEI</sequence>
<evidence type="ECO:0000256" key="3">
    <source>
        <dbReference type="ARBA" id="ARBA00022729"/>
    </source>
</evidence>
<dbReference type="AlphaFoldDB" id="A0A653E641"/>
<comment type="function">
    <text evidence="1">May be involved in the biogenesis of curli organelles.</text>
</comment>
<dbReference type="EMBL" id="LR215729">
    <property type="protein sequence ID" value="VEV97252.1"/>
    <property type="molecule type" value="Genomic_DNA"/>
</dbReference>
<evidence type="ECO:0000256" key="4">
    <source>
        <dbReference type="SAM" id="SignalP"/>
    </source>
</evidence>
<organism evidence="5">
    <name type="scientific">Pseudomonas marincola</name>
    <dbReference type="NCBI Taxonomy" id="437900"/>
    <lineage>
        <taxon>Bacteria</taxon>
        <taxon>Pseudomonadati</taxon>
        <taxon>Pseudomonadota</taxon>
        <taxon>Gammaproteobacteria</taxon>
        <taxon>Pseudomonadales</taxon>
        <taxon>Pseudomonadaceae</taxon>
        <taxon>Pseudomonas</taxon>
    </lineage>
</organism>
<reference evidence="5" key="1">
    <citation type="submission" date="2019-02" db="EMBL/GenBank/DDBJ databases">
        <authorList>
            <consortium name="Genoscope - CEA"/>
            <person name="William W."/>
        </authorList>
    </citation>
    <scope>NUCLEOTIDE SEQUENCE [LARGE SCALE GENOMIC DNA]</scope>
    <source>
        <strain evidence="5">YSy11</strain>
    </source>
</reference>
<accession>A0A653E641</accession>
<dbReference type="InterPro" id="IPR018900">
    <property type="entry name" value="Curli_CsgE"/>
</dbReference>
<name>A0A653E641_9PSED</name>
<dbReference type="Pfam" id="PF10627">
    <property type="entry name" value="CsgE"/>
    <property type="match status" value="1"/>
</dbReference>
<protein>
    <recommendedName>
        <fullName evidence="2">Curli production assembly/transport component CsgE</fullName>
    </recommendedName>
</protein>
<proteinExistence type="predicted"/>
<dbReference type="RefSeq" id="WP_150548273.1">
    <property type="nucleotide sequence ID" value="NZ_LR215729.2"/>
</dbReference>
<keyword evidence="3 4" id="KW-0732">Signal</keyword>
<feature type="signal peptide" evidence="4">
    <location>
        <begin position="1"/>
        <end position="18"/>
    </location>
</feature>
<evidence type="ECO:0000256" key="1">
    <source>
        <dbReference type="ARBA" id="ARBA00003989"/>
    </source>
</evidence>
<dbReference type="NCBIfam" id="NF007701">
    <property type="entry name" value="PRK10386.1"/>
    <property type="match status" value="1"/>
</dbReference>
<gene>
    <name evidence="5" type="ORF">PMYSY11_2206</name>
</gene>
<evidence type="ECO:0000256" key="2">
    <source>
        <dbReference type="ARBA" id="ARBA00014024"/>
    </source>
</evidence>
<evidence type="ECO:0000313" key="5">
    <source>
        <dbReference type="EMBL" id="VEV97252.1"/>
    </source>
</evidence>